<feature type="transmembrane region" description="Helical" evidence="6">
    <location>
        <begin position="389"/>
        <end position="408"/>
    </location>
</feature>
<dbReference type="Proteomes" id="UP000001285">
    <property type="component" value="Chromosome"/>
</dbReference>
<evidence type="ECO:0000313" key="7">
    <source>
        <dbReference type="EMBL" id="AEN99631.1"/>
    </source>
</evidence>
<dbReference type="AlphaFoldDB" id="G2KUN3"/>
<feature type="transmembrane region" description="Helical" evidence="6">
    <location>
        <begin position="360"/>
        <end position="383"/>
    </location>
</feature>
<dbReference type="PANTHER" id="PTHR30250:SF11">
    <property type="entry name" value="O-ANTIGEN TRANSPORTER-RELATED"/>
    <property type="match status" value="1"/>
</dbReference>
<dbReference type="EMBL" id="CP002461">
    <property type="protein sequence ID" value="AEN99631.1"/>
    <property type="molecule type" value="Genomic_DNA"/>
</dbReference>
<evidence type="ECO:0000256" key="4">
    <source>
        <dbReference type="ARBA" id="ARBA00022989"/>
    </source>
</evidence>
<feature type="transmembrane region" description="Helical" evidence="6">
    <location>
        <begin position="420"/>
        <end position="439"/>
    </location>
</feature>
<keyword evidence="4 6" id="KW-1133">Transmembrane helix</keyword>
<feature type="transmembrane region" description="Helical" evidence="6">
    <location>
        <begin position="445"/>
        <end position="466"/>
    </location>
</feature>
<organism evidence="7 8">
    <name type="scientific">Fructilactobacillus sanfranciscensis (strain TMW 1.1304)</name>
    <name type="common">Lactobacillus sanfranciscensis</name>
    <dbReference type="NCBI Taxonomy" id="714313"/>
    <lineage>
        <taxon>Bacteria</taxon>
        <taxon>Bacillati</taxon>
        <taxon>Bacillota</taxon>
        <taxon>Bacilli</taxon>
        <taxon>Lactobacillales</taxon>
        <taxon>Lactobacillaceae</taxon>
        <taxon>Fructilactobacillus</taxon>
    </lineage>
</organism>
<evidence type="ECO:0000313" key="8">
    <source>
        <dbReference type="Proteomes" id="UP000001285"/>
    </source>
</evidence>
<feature type="transmembrane region" description="Helical" evidence="6">
    <location>
        <begin position="149"/>
        <end position="167"/>
    </location>
</feature>
<keyword evidence="8" id="KW-1185">Reference proteome</keyword>
<dbReference type="HOGENOM" id="CLU_022017_0_0_9"/>
<evidence type="ECO:0000256" key="3">
    <source>
        <dbReference type="ARBA" id="ARBA00022692"/>
    </source>
</evidence>
<dbReference type="KEGG" id="lsn:LSA_12610"/>
<feature type="transmembrane region" description="Helical" evidence="6">
    <location>
        <begin position="296"/>
        <end position="320"/>
    </location>
</feature>
<feature type="transmembrane region" description="Helical" evidence="6">
    <location>
        <begin position="173"/>
        <end position="192"/>
    </location>
</feature>
<name>G2KUN3_FRUST</name>
<dbReference type="STRING" id="714313.LSA_12610"/>
<dbReference type="PANTHER" id="PTHR30250">
    <property type="entry name" value="PST FAMILY PREDICTED COLANIC ACID TRANSPORTER"/>
    <property type="match status" value="1"/>
</dbReference>
<feature type="transmembrane region" description="Helical" evidence="6">
    <location>
        <begin position="21"/>
        <end position="41"/>
    </location>
</feature>
<keyword evidence="2" id="KW-1003">Cell membrane</keyword>
<feature type="transmembrane region" description="Helical" evidence="6">
    <location>
        <begin position="255"/>
        <end position="275"/>
    </location>
</feature>
<reference evidence="7 8" key="1">
    <citation type="journal article" date="2011" name="Microb. Cell Fact.">
        <title>Genomic analysis reveals Lactobacillus sanfranciscensis as stable element in traditional sourdoughs.</title>
        <authorList>
            <person name="Vogel R.F."/>
            <person name="Pavlovic M."/>
            <person name="Ehrmann M.A."/>
            <person name="Wiezer A."/>
            <person name="Liesegang H."/>
            <person name="Offschanka S."/>
            <person name="Voget S."/>
            <person name="Angelov A."/>
            <person name="Bocker G."/>
            <person name="Liebl W."/>
        </authorList>
    </citation>
    <scope>NUCLEOTIDE SEQUENCE [LARGE SCALE GENOMIC DNA]</scope>
    <source>
        <strain evidence="7 8">TMW 1.1304</strain>
    </source>
</reference>
<keyword evidence="3 6" id="KW-0812">Transmembrane</keyword>
<protein>
    <submittedName>
        <fullName evidence="7">Uncharacterized protein</fullName>
    </submittedName>
</protein>
<evidence type="ECO:0000256" key="5">
    <source>
        <dbReference type="ARBA" id="ARBA00023136"/>
    </source>
</evidence>
<dbReference type="Pfam" id="PF01943">
    <property type="entry name" value="Polysacc_synt"/>
    <property type="match status" value="1"/>
</dbReference>
<gene>
    <name evidence="7" type="ordered locus">LSA_12610</name>
</gene>
<sequence length="485" mass="54880">MRIWRVIIMKVIKNYLYNASYQIFVLLVPLITTPYLARVLGPHGVGINAYTNSIIQYFIIFGSIGVAMYGNRQTAYVRDNKQKLTNTFYEIFLMRIITIALAFVAFFIFLLFVRKDWLGYYLAQSFALLAAAFDISWFFQGVEDFAVTVVRNLVVKIVTLVSIFTMVKSYNDLALYILILALSLLIGNLTLFPSLKRFIGKPQWHHLKLFKHFLPSLVLFVPEIATQIYLQVNKTMLGYMTTVNASGFFEQSDKIVKMSLAVVTATGLVMLPHVSNAYKNGQIDKVKSYLYTSFEFVTAIAVPLMFGIAAIAPALVPLFLGPKFMPVIPLMMIEAVVVLLIGWSNAIGLQYLVPTNQNKAFNYSVILGAIVNIIANVPLILMWGAVGTALATVISEITVTGYQMYAIRNQINMKKLFVSYWKYLLAGFLMFVIVFRLGSVLKDSWLMILIEIITGMISYLVFILLLRPNLIKVTLLKLKNRNNKD</sequence>
<dbReference type="InterPro" id="IPR002797">
    <property type="entry name" value="Polysacc_synth"/>
</dbReference>
<comment type="subcellular location">
    <subcellularLocation>
        <location evidence="1">Cell membrane</location>
        <topology evidence="1">Multi-pass membrane protein</topology>
    </subcellularLocation>
</comment>
<proteinExistence type="predicted"/>
<feature type="transmembrane region" description="Helical" evidence="6">
    <location>
        <begin position="53"/>
        <end position="71"/>
    </location>
</feature>
<evidence type="ECO:0000256" key="1">
    <source>
        <dbReference type="ARBA" id="ARBA00004651"/>
    </source>
</evidence>
<accession>G2KUN3</accession>
<feature type="transmembrane region" description="Helical" evidence="6">
    <location>
        <begin position="92"/>
        <end position="112"/>
    </location>
</feature>
<feature type="transmembrane region" description="Helical" evidence="6">
    <location>
        <begin position="326"/>
        <end position="348"/>
    </location>
</feature>
<dbReference type="GO" id="GO:0005886">
    <property type="term" value="C:plasma membrane"/>
    <property type="evidence" value="ECO:0007669"/>
    <property type="project" value="UniProtKB-SubCell"/>
</dbReference>
<keyword evidence="5 6" id="KW-0472">Membrane</keyword>
<evidence type="ECO:0000256" key="6">
    <source>
        <dbReference type="SAM" id="Phobius"/>
    </source>
</evidence>
<dbReference type="eggNOG" id="COG2244">
    <property type="taxonomic scope" value="Bacteria"/>
</dbReference>
<feature type="transmembrane region" description="Helical" evidence="6">
    <location>
        <begin position="213"/>
        <end position="230"/>
    </location>
</feature>
<dbReference type="InterPro" id="IPR050833">
    <property type="entry name" value="Poly_Biosynth_Transport"/>
</dbReference>
<evidence type="ECO:0000256" key="2">
    <source>
        <dbReference type="ARBA" id="ARBA00022475"/>
    </source>
</evidence>
<feature type="transmembrane region" description="Helical" evidence="6">
    <location>
        <begin position="118"/>
        <end position="137"/>
    </location>
</feature>